<sequence>MVYMQQNQLRRYHNLPDHYLTTHSHFYDGVSSVEAPDPDRRETLHKKSTFATLFKGSPTQRSLATPNSTQKATNNTLKLFPEPSHHTRTVPTSTYRGNGTFTVEFPHSNLTYKGLRLVPYGQLSWKSEYGGNFTNKTTHAYKGYSILSKRR</sequence>
<reference evidence="1" key="1">
    <citation type="submission" date="2021-01" db="EMBL/GenBank/DDBJ databases">
        <authorList>
            <person name="Corre E."/>
            <person name="Pelletier E."/>
            <person name="Niang G."/>
            <person name="Scheremetjew M."/>
            <person name="Finn R."/>
            <person name="Kale V."/>
            <person name="Holt S."/>
            <person name="Cochrane G."/>
            <person name="Meng A."/>
            <person name="Brown T."/>
            <person name="Cohen L."/>
        </authorList>
    </citation>
    <scope>NUCLEOTIDE SEQUENCE</scope>
    <source>
        <strain evidence="1">SAG 11-49</strain>
    </source>
</reference>
<evidence type="ECO:0000313" key="1">
    <source>
        <dbReference type="EMBL" id="CAD8681791.1"/>
    </source>
</evidence>
<organism evidence="1">
    <name type="scientific">Chlamydomonas leiostraca</name>
    <dbReference type="NCBI Taxonomy" id="1034604"/>
    <lineage>
        <taxon>Eukaryota</taxon>
        <taxon>Viridiplantae</taxon>
        <taxon>Chlorophyta</taxon>
        <taxon>core chlorophytes</taxon>
        <taxon>Chlorophyceae</taxon>
        <taxon>CS clade</taxon>
        <taxon>Chlamydomonadales</taxon>
        <taxon>Chlamydomonadaceae</taxon>
        <taxon>Chlamydomonas</taxon>
    </lineage>
</organism>
<accession>A0A7S0RM46</accession>
<gene>
    <name evidence="1" type="ORF">CLEI1391_LOCUS10332</name>
</gene>
<dbReference type="EMBL" id="HBFB01018393">
    <property type="protein sequence ID" value="CAD8681791.1"/>
    <property type="molecule type" value="Transcribed_RNA"/>
</dbReference>
<name>A0A7S0RM46_9CHLO</name>
<protein>
    <submittedName>
        <fullName evidence="1">Uncharacterized protein</fullName>
    </submittedName>
</protein>
<proteinExistence type="predicted"/>
<dbReference type="AlphaFoldDB" id="A0A7S0RM46"/>